<evidence type="ECO:0008006" key="3">
    <source>
        <dbReference type="Google" id="ProtNLM"/>
    </source>
</evidence>
<accession>A0A6I2GN42</accession>
<gene>
    <name evidence="1" type="ORF">GIY09_08470</name>
</gene>
<reference evidence="1 2" key="1">
    <citation type="submission" date="2019-11" db="EMBL/GenBank/DDBJ databases">
        <title>Characterisation of Fundicoccus ignavus gen. nov. sp. nov., a novel genus of the family Aerococcaceae isolated from bulk tank milk.</title>
        <authorList>
            <person name="Siebert A."/>
            <person name="Huptas C."/>
            <person name="Wenning M."/>
            <person name="Scherer S."/>
            <person name="Doll E.V."/>
        </authorList>
    </citation>
    <scope>NUCLEOTIDE SEQUENCE [LARGE SCALE GENOMIC DNA]</scope>
    <source>
        <strain evidence="1 2">WS4759</strain>
    </source>
</reference>
<proteinExistence type="predicted"/>
<organism evidence="1 2">
    <name type="scientific">Fundicoccus ignavus</name>
    <dbReference type="NCBI Taxonomy" id="2664442"/>
    <lineage>
        <taxon>Bacteria</taxon>
        <taxon>Bacillati</taxon>
        <taxon>Bacillota</taxon>
        <taxon>Bacilli</taxon>
        <taxon>Lactobacillales</taxon>
        <taxon>Aerococcaceae</taxon>
        <taxon>Fundicoccus</taxon>
    </lineage>
</organism>
<sequence>MKLTIGKDDIELVRGKYGAANAVAGYLEEAKLIKFPLPKYYVVVIDDENLTMVQMDMKFKEKSAEVFPLSSVSNVEVASLMATRISFDANGQTFKLLSRPVSVGFGEEQKQLLSRFESLVD</sequence>
<name>A0A6I2GN42_9LACT</name>
<protein>
    <recommendedName>
        <fullName evidence="3">YokE-like PH domain-containing protein</fullName>
    </recommendedName>
</protein>
<evidence type="ECO:0000313" key="2">
    <source>
        <dbReference type="Proteomes" id="UP000430975"/>
    </source>
</evidence>
<dbReference type="Proteomes" id="UP000430975">
    <property type="component" value="Unassembled WGS sequence"/>
</dbReference>
<dbReference type="EMBL" id="WJQS01000007">
    <property type="protein sequence ID" value="MRI85898.1"/>
    <property type="molecule type" value="Genomic_DNA"/>
</dbReference>
<comment type="caution">
    <text evidence="1">The sequence shown here is derived from an EMBL/GenBank/DDBJ whole genome shotgun (WGS) entry which is preliminary data.</text>
</comment>
<keyword evidence="2" id="KW-1185">Reference proteome</keyword>
<evidence type="ECO:0000313" key="1">
    <source>
        <dbReference type="EMBL" id="MRI85898.1"/>
    </source>
</evidence>
<dbReference type="RefSeq" id="WP_153863740.1">
    <property type="nucleotide sequence ID" value="NZ_WJQS01000007.1"/>
</dbReference>
<dbReference type="AlphaFoldDB" id="A0A6I2GN42"/>